<feature type="region of interest" description="Disordered" evidence="1">
    <location>
        <begin position="1"/>
        <end position="28"/>
    </location>
</feature>
<gene>
    <name evidence="2" type="ORF">P171DRAFT_228281</name>
</gene>
<evidence type="ECO:0000313" key="2">
    <source>
        <dbReference type="EMBL" id="KAF2447605.1"/>
    </source>
</evidence>
<evidence type="ECO:0000313" key="3">
    <source>
        <dbReference type="Proteomes" id="UP000799764"/>
    </source>
</evidence>
<dbReference type="EMBL" id="MU001496">
    <property type="protein sequence ID" value="KAF2447605.1"/>
    <property type="molecule type" value="Genomic_DNA"/>
</dbReference>
<evidence type="ECO:0000256" key="1">
    <source>
        <dbReference type="SAM" id="MobiDB-lite"/>
    </source>
</evidence>
<feature type="region of interest" description="Disordered" evidence="1">
    <location>
        <begin position="66"/>
        <end position="108"/>
    </location>
</feature>
<name>A0A9P4UEY9_9PLEO</name>
<accession>A0A9P4UEY9</accession>
<keyword evidence="3" id="KW-1185">Reference proteome</keyword>
<organism evidence="2 3">
    <name type="scientific">Karstenula rhodostoma CBS 690.94</name>
    <dbReference type="NCBI Taxonomy" id="1392251"/>
    <lineage>
        <taxon>Eukaryota</taxon>
        <taxon>Fungi</taxon>
        <taxon>Dikarya</taxon>
        <taxon>Ascomycota</taxon>
        <taxon>Pezizomycotina</taxon>
        <taxon>Dothideomycetes</taxon>
        <taxon>Pleosporomycetidae</taxon>
        <taxon>Pleosporales</taxon>
        <taxon>Massarineae</taxon>
        <taxon>Didymosphaeriaceae</taxon>
        <taxon>Karstenula</taxon>
    </lineage>
</organism>
<reference evidence="2" key="1">
    <citation type="journal article" date="2020" name="Stud. Mycol.">
        <title>101 Dothideomycetes genomes: a test case for predicting lifestyles and emergence of pathogens.</title>
        <authorList>
            <person name="Haridas S."/>
            <person name="Albert R."/>
            <person name="Binder M."/>
            <person name="Bloem J."/>
            <person name="Labutti K."/>
            <person name="Salamov A."/>
            <person name="Andreopoulos B."/>
            <person name="Baker S."/>
            <person name="Barry K."/>
            <person name="Bills G."/>
            <person name="Bluhm B."/>
            <person name="Cannon C."/>
            <person name="Castanera R."/>
            <person name="Culley D."/>
            <person name="Daum C."/>
            <person name="Ezra D."/>
            <person name="Gonzalez J."/>
            <person name="Henrissat B."/>
            <person name="Kuo A."/>
            <person name="Liang C."/>
            <person name="Lipzen A."/>
            <person name="Lutzoni F."/>
            <person name="Magnuson J."/>
            <person name="Mondo S."/>
            <person name="Nolan M."/>
            <person name="Ohm R."/>
            <person name="Pangilinan J."/>
            <person name="Park H.-J."/>
            <person name="Ramirez L."/>
            <person name="Alfaro M."/>
            <person name="Sun H."/>
            <person name="Tritt A."/>
            <person name="Yoshinaga Y."/>
            <person name="Zwiers L.-H."/>
            <person name="Turgeon B."/>
            <person name="Goodwin S."/>
            <person name="Spatafora J."/>
            <person name="Crous P."/>
            <person name="Grigoriev I."/>
        </authorList>
    </citation>
    <scope>NUCLEOTIDE SEQUENCE</scope>
    <source>
        <strain evidence="2">CBS 690.94</strain>
    </source>
</reference>
<dbReference type="Proteomes" id="UP000799764">
    <property type="component" value="Unassembled WGS sequence"/>
</dbReference>
<comment type="caution">
    <text evidence="2">The sequence shown here is derived from an EMBL/GenBank/DDBJ whole genome shotgun (WGS) entry which is preliminary data.</text>
</comment>
<proteinExistence type="predicted"/>
<dbReference type="AlphaFoldDB" id="A0A9P4UEY9"/>
<protein>
    <submittedName>
        <fullName evidence="2">Uncharacterized protein</fullName>
    </submittedName>
</protein>
<sequence length="175" mass="19455">MAARTALSGLPLTSSQTRPVPAWLTTKGDTSKLPPCLHHLSRRSSPAAHLSRSVSLTAHLAHLARLKSGPRTSGARSARRPSCLRAPPDAPAEFHHERSHCTPSPWTRPQTCTLPSQHCSTRQFECFDKAHKGTRTLANQRRRYATPERKITKELLHPPANYPRNNFKPSITPAR</sequence>